<reference evidence="7 8" key="1">
    <citation type="submission" date="2014-07" db="EMBL/GenBank/DDBJ databases">
        <authorList>
            <person name="McCorrison J."/>
            <person name="Sanka R."/>
            <person name="Torralba M."/>
            <person name="Gillis M."/>
            <person name="Haft D.H."/>
            <person name="Methe B."/>
            <person name="Sutton G."/>
            <person name="Nelson K.E."/>
        </authorList>
    </citation>
    <scope>NUCLEOTIDE SEQUENCE [LARGE SCALE GENOMIC DNA]</scope>
    <source>
        <strain evidence="7 8">DNF00666</strain>
    </source>
</reference>
<organism evidence="7 8">
    <name type="scientific">Prevotella melaninogenica DNF00666</name>
    <dbReference type="NCBI Taxonomy" id="1401073"/>
    <lineage>
        <taxon>Bacteria</taxon>
        <taxon>Pseudomonadati</taxon>
        <taxon>Bacteroidota</taxon>
        <taxon>Bacteroidia</taxon>
        <taxon>Bacteroidales</taxon>
        <taxon>Prevotellaceae</taxon>
        <taxon>Prevotella</taxon>
    </lineage>
</organism>
<protein>
    <submittedName>
        <fullName evidence="7">Zinc transporter ZitB</fullName>
    </submittedName>
</protein>
<sequence>MSNKIERSSQEKRTAFVVVFAFCVMLAEIVVGLSSHSMALFADGVHMGSHVLVIGLNWAAYVLVRYLQNKGATHYDTEKILNLAAFTSGIFLILTAIFIIVEAVERLSSHGEIHNYELALTTAGIGLVANTISASILHGHHGAADYNSHAAYLHVLSDALTEIGAIIGILCAMFWNITWIDSAVAVVSALVVLRWAKRLLWDTGRSLTML</sequence>
<feature type="domain" description="Cation efflux protein transmembrane" evidence="6">
    <location>
        <begin position="17"/>
        <end position="207"/>
    </location>
</feature>
<dbReference type="AlphaFoldDB" id="A0A096BD55"/>
<gene>
    <name evidence="7" type="ORF">HMPREF0661_00695</name>
</gene>
<evidence type="ECO:0000256" key="5">
    <source>
        <dbReference type="SAM" id="Phobius"/>
    </source>
</evidence>
<dbReference type="EMBL" id="JRNS01000057">
    <property type="protein sequence ID" value="KGF56941.1"/>
    <property type="molecule type" value="Genomic_DNA"/>
</dbReference>
<comment type="caution">
    <text evidence="7">The sequence shown here is derived from an EMBL/GenBank/DDBJ whole genome shotgun (WGS) entry which is preliminary data.</text>
</comment>
<evidence type="ECO:0000256" key="3">
    <source>
        <dbReference type="ARBA" id="ARBA00022989"/>
    </source>
</evidence>
<feature type="transmembrane region" description="Helical" evidence="5">
    <location>
        <begin position="80"/>
        <end position="101"/>
    </location>
</feature>
<keyword evidence="4 5" id="KW-0472">Membrane</keyword>
<dbReference type="NCBIfam" id="TIGR01297">
    <property type="entry name" value="CDF"/>
    <property type="match status" value="1"/>
</dbReference>
<feature type="transmembrane region" description="Helical" evidence="5">
    <location>
        <begin position="14"/>
        <end position="35"/>
    </location>
</feature>
<dbReference type="Proteomes" id="UP000029578">
    <property type="component" value="Unassembled WGS sequence"/>
</dbReference>
<evidence type="ECO:0000256" key="4">
    <source>
        <dbReference type="ARBA" id="ARBA00023136"/>
    </source>
</evidence>
<evidence type="ECO:0000313" key="8">
    <source>
        <dbReference type="Proteomes" id="UP000029578"/>
    </source>
</evidence>
<dbReference type="InterPro" id="IPR050681">
    <property type="entry name" value="CDF/SLC30A"/>
</dbReference>
<evidence type="ECO:0000256" key="1">
    <source>
        <dbReference type="ARBA" id="ARBA00004141"/>
    </source>
</evidence>
<dbReference type="InterPro" id="IPR027469">
    <property type="entry name" value="Cation_efflux_TMD_sf"/>
</dbReference>
<proteinExistence type="predicted"/>
<dbReference type="RefSeq" id="WP_036861437.1">
    <property type="nucleotide sequence ID" value="NZ_JRNS01000057.1"/>
</dbReference>
<evidence type="ECO:0000259" key="6">
    <source>
        <dbReference type="Pfam" id="PF01545"/>
    </source>
</evidence>
<dbReference type="Gene3D" id="1.20.1510.10">
    <property type="entry name" value="Cation efflux protein transmembrane domain"/>
    <property type="match status" value="1"/>
</dbReference>
<dbReference type="Pfam" id="PF01545">
    <property type="entry name" value="Cation_efflux"/>
    <property type="match status" value="1"/>
</dbReference>
<dbReference type="PANTHER" id="PTHR11562:SF40">
    <property type="entry name" value="CATION EFFLUX SYSTEM PROTEIN"/>
    <property type="match status" value="1"/>
</dbReference>
<keyword evidence="2 5" id="KW-0812">Transmembrane</keyword>
<name>A0A096BD55_9BACT</name>
<evidence type="ECO:0000256" key="2">
    <source>
        <dbReference type="ARBA" id="ARBA00022692"/>
    </source>
</evidence>
<dbReference type="InterPro" id="IPR002524">
    <property type="entry name" value="Cation_efflux"/>
</dbReference>
<comment type="subcellular location">
    <subcellularLocation>
        <location evidence="1">Membrane</location>
        <topology evidence="1">Multi-pass membrane protein</topology>
    </subcellularLocation>
</comment>
<feature type="transmembrane region" description="Helical" evidence="5">
    <location>
        <begin position="47"/>
        <end position="68"/>
    </location>
</feature>
<dbReference type="PANTHER" id="PTHR11562">
    <property type="entry name" value="CATION EFFLUX PROTEIN/ ZINC TRANSPORTER"/>
    <property type="match status" value="1"/>
</dbReference>
<dbReference type="GO" id="GO:0005886">
    <property type="term" value="C:plasma membrane"/>
    <property type="evidence" value="ECO:0007669"/>
    <property type="project" value="TreeGrafter"/>
</dbReference>
<dbReference type="SUPFAM" id="SSF161111">
    <property type="entry name" value="Cation efflux protein transmembrane domain-like"/>
    <property type="match status" value="1"/>
</dbReference>
<keyword evidence="3 5" id="KW-1133">Transmembrane helix</keyword>
<feature type="transmembrane region" description="Helical" evidence="5">
    <location>
        <begin position="163"/>
        <end position="196"/>
    </location>
</feature>
<dbReference type="InterPro" id="IPR058533">
    <property type="entry name" value="Cation_efflux_TM"/>
</dbReference>
<accession>A0A096BD55</accession>
<evidence type="ECO:0000313" key="7">
    <source>
        <dbReference type="EMBL" id="KGF56941.1"/>
    </source>
</evidence>
<dbReference type="GO" id="GO:0005385">
    <property type="term" value="F:zinc ion transmembrane transporter activity"/>
    <property type="evidence" value="ECO:0007669"/>
    <property type="project" value="TreeGrafter"/>
</dbReference>